<dbReference type="AlphaFoldDB" id="A0A4Y8UK89"/>
<sequence length="171" mass="18617">MLTVKKTLTAILLVAAAGVAQAADKIAVVDIQRAIFGSELAQQRAQAAESGADFVALKAKYESAVADLQTMAKEAEANRMTWSQEQVASYQKKAEYTKADADLAMRKLQAETQQLQQSIFEELRPKASQALEEVVKEEGITLLLKAESVMIAGPEHNITAKVAERLNKITQ</sequence>
<dbReference type="Proteomes" id="UP000298133">
    <property type="component" value="Unassembled WGS sequence"/>
</dbReference>
<accession>A0A4Y8UK89</accession>
<feature type="chain" id="PRO_5021266249" evidence="4">
    <location>
        <begin position="23"/>
        <end position="171"/>
    </location>
</feature>
<evidence type="ECO:0000313" key="5">
    <source>
        <dbReference type="EMBL" id="TFH68878.1"/>
    </source>
</evidence>
<dbReference type="InterPro" id="IPR005632">
    <property type="entry name" value="Chaperone_Skp"/>
</dbReference>
<dbReference type="Pfam" id="PF03938">
    <property type="entry name" value="OmpH"/>
    <property type="match status" value="1"/>
</dbReference>
<gene>
    <name evidence="5" type="ORF">E3W66_02695</name>
</gene>
<feature type="coiled-coil region" evidence="3">
    <location>
        <begin position="58"/>
        <end position="118"/>
    </location>
</feature>
<keyword evidence="2 4" id="KW-0732">Signal</keyword>
<comment type="caution">
    <text evidence="5">The sequence shown here is derived from an EMBL/GenBank/DDBJ whole genome shotgun (WGS) entry which is preliminary data.</text>
</comment>
<evidence type="ECO:0000256" key="4">
    <source>
        <dbReference type="SAM" id="SignalP"/>
    </source>
</evidence>
<dbReference type="PANTHER" id="PTHR35089:SF1">
    <property type="entry name" value="CHAPERONE PROTEIN SKP"/>
    <property type="match status" value="1"/>
</dbReference>
<proteinExistence type="inferred from homology"/>
<dbReference type="InterPro" id="IPR024930">
    <property type="entry name" value="Skp_dom_sf"/>
</dbReference>
<dbReference type="GO" id="GO:0051082">
    <property type="term" value="F:unfolded protein binding"/>
    <property type="evidence" value="ECO:0007669"/>
    <property type="project" value="InterPro"/>
</dbReference>
<dbReference type="SMART" id="SM00935">
    <property type="entry name" value="OmpH"/>
    <property type="match status" value="1"/>
</dbReference>
<dbReference type="EMBL" id="SPIA01000001">
    <property type="protein sequence ID" value="TFH68878.1"/>
    <property type="molecule type" value="Genomic_DNA"/>
</dbReference>
<feature type="signal peptide" evidence="4">
    <location>
        <begin position="1"/>
        <end position="22"/>
    </location>
</feature>
<organism evidence="5 6">
    <name type="scientific">Gammaproteobacteria bacterium LSUCC0057</name>
    <dbReference type="NCBI Taxonomy" id="2559237"/>
    <lineage>
        <taxon>Bacteria</taxon>
        <taxon>Pseudomonadati</taxon>
        <taxon>Pseudomonadota</taxon>
        <taxon>Gammaproteobacteria</taxon>
        <taxon>Cellvibrionales</taxon>
        <taxon>Porticoccaceae</taxon>
        <taxon>SAR92 clade</taxon>
    </lineage>
</organism>
<reference evidence="5 6" key="1">
    <citation type="submission" date="2019-03" db="EMBL/GenBank/DDBJ databases">
        <title>Draft genome of Gammaproteobacteria bacterium LSUCC0057, a member of the SAR92 clade.</title>
        <authorList>
            <person name="Lanclos V.C."/>
            <person name="Doiron C."/>
            <person name="Henson M.W."/>
            <person name="Thrash J.C."/>
        </authorList>
    </citation>
    <scope>NUCLEOTIDE SEQUENCE [LARGE SCALE GENOMIC DNA]</scope>
    <source>
        <strain evidence="5 6">LSUCC0057</strain>
    </source>
</reference>
<evidence type="ECO:0000256" key="2">
    <source>
        <dbReference type="ARBA" id="ARBA00022729"/>
    </source>
</evidence>
<evidence type="ECO:0000313" key="6">
    <source>
        <dbReference type="Proteomes" id="UP000298133"/>
    </source>
</evidence>
<name>A0A4Y8UK89_9GAMM</name>
<keyword evidence="3" id="KW-0175">Coiled coil</keyword>
<evidence type="ECO:0000256" key="1">
    <source>
        <dbReference type="ARBA" id="ARBA00009091"/>
    </source>
</evidence>
<keyword evidence="6" id="KW-1185">Reference proteome</keyword>
<dbReference type="OrthoDB" id="5732378at2"/>
<dbReference type="GO" id="GO:0005829">
    <property type="term" value="C:cytosol"/>
    <property type="evidence" value="ECO:0007669"/>
    <property type="project" value="TreeGrafter"/>
</dbReference>
<dbReference type="SUPFAM" id="SSF111384">
    <property type="entry name" value="OmpH-like"/>
    <property type="match status" value="1"/>
</dbReference>
<dbReference type="PANTHER" id="PTHR35089">
    <property type="entry name" value="CHAPERONE PROTEIN SKP"/>
    <property type="match status" value="1"/>
</dbReference>
<protein>
    <submittedName>
        <fullName evidence="5">OmpH family outer membrane protein</fullName>
    </submittedName>
</protein>
<comment type="similarity">
    <text evidence="1">Belongs to the Skp family.</text>
</comment>
<evidence type="ECO:0000256" key="3">
    <source>
        <dbReference type="SAM" id="Coils"/>
    </source>
</evidence>
<dbReference type="GO" id="GO:0050821">
    <property type="term" value="P:protein stabilization"/>
    <property type="evidence" value="ECO:0007669"/>
    <property type="project" value="TreeGrafter"/>
</dbReference>
<dbReference type="Gene3D" id="3.30.910.20">
    <property type="entry name" value="Skp domain"/>
    <property type="match status" value="1"/>
</dbReference>